<sequence>MDINTLNESQSHAYSDEVNYPLKIQVPVFAFVVLLLIFGCGGNALVIIVILKYRKLRDNTVTFLLHLAITDFITAFVVCFYGLSYDTGIRNASFFSCIIHEQTVTYMIFVSEFVLAVVSFDRYIAVCHGVQYSKIITKNVVNMLLSISWVVPIIFTIYPVFGFNNLNKLKTCMYHNLFHDWVYDMYSSIMIVLMIIPIVFYVMVLAKAREFYRKFSPAQIQGINAKTMRVRRKKQSITNGKIMGVVTLVFMLCWLPLSIYQFQFGIDFDYSTPENRVAMLIITYLGLLNCIVNPVIYAWQKKDFQSEARRILKCTKCCKRAVCTQEDLNVNSLCQVENQGNRVTFLKMESNVSKPTTFSRQAVAGSLMSAKGATNDAGSFLSKDGHVDINLPHSSNVDFARPKTIQVKPYVHVIAS</sequence>
<dbReference type="PRINTS" id="PR00237">
    <property type="entry name" value="GPCRRHODOPSN"/>
</dbReference>
<dbReference type="PANTHER" id="PTHR24249">
    <property type="entry name" value="HISTAMINE RECEPTOR-RELATED G-PROTEIN COUPLED RECEPTOR"/>
    <property type="match status" value="1"/>
</dbReference>
<dbReference type="AlphaFoldDB" id="A0AA88YPU7"/>
<dbReference type="SUPFAM" id="SSF81321">
    <property type="entry name" value="Family A G protein-coupled receptor-like"/>
    <property type="match status" value="1"/>
</dbReference>
<evidence type="ECO:0000313" key="11">
    <source>
        <dbReference type="EMBL" id="KAK3105707.1"/>
    </source>
</evidence>
<feature type="transmembrane region" description="Helical" evidence="9">
    <location>
        <begin position="103"/>
        <end position="120"/>
    </location>
</feature>
<comment type="subcellular location">
    <subcellularLocation>
        <location evidence="1">Cell membrane</location>
        <topology evidence="1">Multi-pass membrane protein</topology>
    </subcellularLocation>
</comment>
<evidence type="ECO:0000256" key="7">
    <source>
        <dbReference type="ARBA" id="ARBA00023170"/>
    </source>
</evidence>
<evidence type="ECO:0000259" key="10">
    <source>
        <dbReference type="PROSITE" id="PS50262"/>
    </source>
</evidence>
<dbReference type="EMBL" id="VSWD01000003">
    <property type="protein sequence ID" value="KAK3105707.1"/>
    <property type="molecule type" value="Genomic_DNA"/>
</dbReference>
<feature type="transmembrane region" description="Helical" evidence="9">
    <location>
        <begin position="63"/>
        <end position="83"/>
    </location>
</feature>
<dbReference type="Proteomes" id="UP001186944">
    <property type="component" value="Unassembled WGS sequence"/>
</dbReference>
<dbReference type="GO" id="GO:0005886">
    <property type="term" value="C:plasma membrane"/>
    <property type="evidence" value="ECO:0007669"/>
    <property type="project" value="UniProtKB-SubCell"/>
</dbReference>
<dbReference type="PROSITE" id="PS50262">
    <property type="entry name" value="G_PROTEIN_RECEP_F1_2"/>
    <property type="match status" value="1"/>
</dbReference>
<keyword evidence="2" id="KW-1003">Cell membrane</keyword>
<feature type="transmembrane region" description="Helical" evidence="9">
    <location>
        <begin position="28"/>
        <end position="51"/>
    </location>
</feature>
<dbReference type="InterPro" id="IPR050569">
    <property type="entry name" value="TAAR"/>
</dbReference>
<comment type="caution">
    <text evidence="11">The sequence shown here is derived from an EMBL/GenBank/DDBJ whole genome shotgun (WGS) entry which is preliminary data.</text>
</comment>
<organism evidence="11 12">
    <name type="scientific">Pinctada imbricata</name>
    <name type="common">Atlantic pearl-oyster</name>
    <name type="synonym">Pinctada martensii</name>
    <dbReference type="NCBI Taxonomy" id="66713"/>
    <lineage>
        <taxon>Eukaryota</taxon>
        <taxon>Metazoa</taxon>
        <taxon>Spiralia</taxon>
        <taxon>Lophotrochozoa</taxon>
        <taxon>Mollusca</taxon>
        <taxon>Bivalvia</taxon>
        <taxon>Autobranchia</taxon>
        <taxon>Pteriomorphia</taxon>
        <taxon>Pterioida</taxon>
        <taxon>Pterioidea</taxon>
        <taxon>Pteriidae</taxon>
        <taxon>Pinctada</taxon>
    </lineage>
</organism>
<reference evidence="11" key="1">
    <citation type="submission" date="2019-08" db="EMBL/GenBank/DDBJ databases">
        <title>The improved chromosome-level genome for the pearl oyster Pinctada fucata martensii using PacBio sequencing and Hi-C.</title>
        <authorList>
            <person name="Zheng Z."/>
        </authorList>
    </citation>
    <scope>NUCLEOTIDE SEQUENCE</scope>
    <source>
        <strain evidence="11">ZZ-2019</strain>
        <tissue evidence="11">Adductor muscle</tissue>
    </source>
</reference>
<dbReference type="PANTHER" id="PTHR24249:SF372">
    <property type="entry name" value="G-PROTEIN COUPLED RECEPTORS FAMILY 1 PROFILE DOMAIN-CONTAINING PROTEIN"/>
    <property type="match status" value="1"/>
</dbReference>
<keyword evidence="3 9" id="KW-0812">Transmembrane</keyword>
<keyword evidence="6 9" id="KW-0472">Membrane</keyword>
<keyword evidence="8" id="KW-0807">Transducer</keyword>
<keyword evidence="4 9" id="KW-1133">Transmembrane helix</keyword>
<feature type="transmembrane region" description="Helical" evidence="9">
    <location>
        <begin position="181"/>
        <end position="206"/>
    </location>
</feature>
<dbReference type="InterPro" id="IPR017452">
    <property type="entry name" value="GPCR_Rhodpsn_7TM"/>
</dbReference>
<dbReference type="CDD" id="cd00637">
    <property type="entry name" value="7tm_classA_rhodopsin-like"/>
    <property type="match status" value="1"/>
</dbReference>
<gene>
    <name evidence="11" type="ORF">FSP39_003924</name>
</gene>
<evidence type="ECO:0000256" key="8">
    <source>
        <dbReference type="ARBA" id="ARBA00023224"/>
    </source>
</evidence>
<feature type="transmembrane region" description="Helical" evidence="9">
    <location>
        <begin position="238"/>
        <end position="257"/>
    </location>
</feature>
<feature type="transmembrane region" description="Helical" evidence="9">
    <location>
        <begin position="140"/>
        <end position="161"/>
    </location>
</feature>
<dbReference type="Pfam" id="PF00001">
    <property type="entry name" value="7tm_1"/>
    <property type="match status" value="1"/>
</dbReference>
<evidence type="ECO:0000256" key="6">
    <source>
        <dbReference type="ARBA" id="ARBA00023136"/>
    </source>
</evidence>
<keyword evidence="7" id="KW-0675">Receptor</keyword>
<evidence type="ECO:0000256" key="3">
    <source>
        <dbReference type="ARBA" id="ARBA00022692"/>
    </source>
</evidence>
<keyword evidence="12" id="KW-1185">Reference proteome</keyword>
<keyword evidence="5" id="KW-0297">G-protein coupled receptor</keyword>
<feature type="transmembrane region" description="Helical" evidence="9">
    <location>
        <begin position="277"/>
        <end position="299"/>
    </location>
</feature>
<evidence type="ECO:0000256" key="1">
    <source>
        <dbReference type="ARBA" id="ARBA00004651"/>
    </source>
</evidence>
<name>A0AA88YPU7_PINIB</name>
<evidence type="ECO:0000256" key="4">
    <source>
        <dbReference type="ARBA" id="ARBA00022989"/>
    </source>
</evidence>
<dbReference type="InterPro" id="IPR000276">
    <property type="entry name" value="GPCR_Rhodpsn"/>
</dbReference>
<evidence type="ECO:0000256" key="9">
    <source>
        <dbReference type="SAM" id="Phobius"/>
    </source>
</evidence>
<evidence type="ECO:0000256" key="5">
    <source>
        <dbReference type="ARBA" id="ARBA00023040"/>
    </source>
</evidence>
<dbReference type="GO" id="GO:0004930">
    <property type="term" value="F:G protein-coupled receptor activity"/>
    <property type="evidence" value="ECO:0007669"/>
    <property type="project" value="UniProtKB-KW"/>
</dbReference>
<evidence type="ECO:0000313" key="12">
    <source>
        <dbReference type="Proteomes" id="UP001186944"/>
    </source>
</evidence>
<protein>
    <recommendedName>
        <fullName evidence="10">G-protein coupled receptors family 1 profile domain-containing protein</fullName>
    </recommendedName>
</protein>
<accession>A0AA88YPU7</accession>
<proteinExistence type="predicted"/>
<evidence type="ECO:0000256" key="2">
    <source>
        <dbReference type="ARBA" id="ARBA00022475"/>
    </source>
</evidence>
<feature type="domain" description="G-protein coupled receptors family 1 profile" evidence="10">
    <location>
        <begin position="42"/>
        <end position="297"/>
    </location>
</feature>
<dbReference type="Gene3D" id="1.20.1070.10">
    <property type="entry name" value="Rhodopsin 7-helix transmembrane proteins"/>
    <property type="match status" value="1"/>
</dbReference>